<organism evidence="1 2">
    <name type="scientific">Cellulomonas xylanilytica</name>
    <dbReference type="NCBI Taxonomy" id="233583"/>
    <lineage>
        <taxon>Bacteria</taxon>
        <taxon>Bacillati</taxon>
        <taxon>Actinomycetota</taxon>
        <taxon>Actinomycetes</taxon>
        <taxon>Micrococcales</taxon>
        <taxon>Cellulomonadaceae</taxon>
        <taxon>Cellulomonas</taxon>
    </lineage>
</organism>
<accession>A0A510UY82</accession>
<evidence type="ECO:0000313" key="1">
    <source>
        <dbReference type="EMBL" id="GEK19634.1"/>
    </source>
</evidence>
<keyword evidence="2" id="KW-1185">Reference proteome</keyword>
<protein>
    <submittedName>
        <fullName evidence="1">Transcriptional regulator</fullName>
    </submittedName>
</protein>
<name>A0A510UY82_9CELL</name>
<dbReference type="InterPro" id="IPR036086">
    <property type="entry name" value="ParB/Sulfiredoxin_sf"/>
</dbReference>
<dbReference type="Proteomes" id="UP000321118">
    <property type="component" value="Unassembled WGS sequence"/>
</dbReference>
<evidence type="ECO:0000313" key="2">
    <source>
        <dbReference type="Proteomes" id="UP000321118"/>
    </source>
</evidence>
<dbReference type="Gene3D" id="3.90.1530.10">
    <property type="entry name" value="Conserved hypothetical protein from pyrococcus furiosus pfu- 392566-001, ParB domain"/>
    <property type="match status" value="1"/>
</dbReference>
<dbReference type="EMBL" id="BJUB01000001">
    <property type="protein sequence ID" value="GEK19634.1"/>
    <property type="molecule type" value="Genomic_DNA"/>
</dbReference>
<proteinExistence type="predicted"/>
<comment type="caution">
    <text evidence="1">The sequence shown here is derived from an EMBL/GenBank/DDBJ whole genome shotgun (WGS) entry which is preliminary data.</text>
</comment>
<reference evidence="1 2" key="1">
    <citation type="submission" date="2019-07" db="EMBL/GenBank/DDBJ databases">
        <title>Whole genome shotgun sequence of Cellulomonas xylanilytica NBRC 101102.</title>
        <authorList>
            <person name="Hosoyama A."/>
            <person name="Uohara A."/>
            <person name="Ohji S."/>
            <person name="Ichikawa N."/>
        </authorList>
    </citation>
    <scope>NUCLEOTIDE SEQUENCE [LARGE SCALE GENOMIC DNA]</scope>
    <source>
        <strain evidence="1 2">NBRC 101102</strain>
    </source>
</reference>
<dbReference type="SUPFAM" id="SSF110849">
    <property type="entry name" value="ParB/Sulfiredoxin"/>
    <property type="match status" value="1"/>
</dbReference>
<sequence>MLVPVLIDQHGRIIDGHHRSRIADELGVRYQPVVHVVDDDEHAAAIAREVNLHRRHMDPEQRRAVVVALAEQGHSQVAIAEALKIGRGTLQRDIEGAHVGTLPDYVTAKDGKSYPRTLRPLTPHEARTEMRRAELAAQRLDYEPVPSISR</sequence>
<gene>
    <name evidence="1" type="ORF">CXY01_01540</name>
</gene>
<dbReference type="AlphaFoldDB" id="A0A510UY82"/>